<evidence type="ECO:0000313" key="10">
    <source>
        <dbReference type="EMBL" id="HIT50027.1"/>
    </source>
</evidence>
<comment type="caution">
    <text evidence="10">The sequence shown here is derived from an EMBL/GenBank/DDBJ whole genome shotgun (WGS) entry which is preliminary data.</text>
</comment>
<dbReference type="InterPro" id="IPR015856">
    <property type="entry name" value="ABC_transpr_CbiO/EcfA_su"/>
</dbReference>
<dbReference type="InterPro" id="IPR017871">
    <property type="entry name" value="ABC_transporter-like_CS"/>
</dbReference>
<evidence type="ECO:0000256" key="7">
    <source>
        <dbReference type="ARBA" id="ARBA00023136"/>
    </source>
</evidence>
<evidence type="ECO:0000256" key="5">
    <source>
        <dbReference type="ARBA" id="ARBA00022840"/>
    </source>
</evidence>
<evidence type="ECO:0000256" key="6">
    <source>
        <dbReference type="ARBA" id="ARBA00022967"/>
    </source>
</evidence>
<reference evidence="10" key="1">
    <citation type="submission" date="2020-10" db="EMBL/GenBank/DDBJ databases">
        <authorList>
            <person name="Gilroy R."/>
        </authorList>
    </citation>
    <scope>NUCLEOTIDE SEQUENCE</scope>
    <source>
        <strain evidence="10">ChiW17-6978</strain>
    </source>
</reference>
<dbReference type="GO" id="GO:0043190">
    <property type="term" value="C:ATP-binding cassette (ABC) transporter complex"/>
    <property type="evidence" value="ECO:0007669"/>
    <property type="project" value="TreeGrafter"/>
</dbReference>
<gene>
    <name evidence="10" type="ORF">IAD46_03270</name>
</gene>
<sequence>MGISFQEVSHFYQGPTKKQRTVALKNIHLNIASSGEFIALVGKTGSGKSTLMQHMNALLLPSSGNVVIFGKTITPFKNKNPKLKEIRKKVGFVFQFPEYQLFEETVLKDIMFAPKNFGFSEDEAKKRAEEVAKLLDIDASLLEKSPFHLSGGQMRKVAIAGILAYDPQIILLDEPTRGLDPETAEQVMALFYQIQQQYHKTVVLISHDMDIVYRYANRVVVMNENEIVYDGNKEKLFETGLYLKHHLRKPSVLDMIDFLNEKLGYDLDYHIVNEQELIERLVAYHE</sequence>
<dbReference type="PANTHER" id="PTHR43553:SF27">
    <property type="entry name" value="ENERGY-COUPLING FACTOR TRANSPORTER ATP-BINDING PROTEIN ECFA2"/>
    <property type="match status" value="1"/>
</dbReference>
<dbReference type="AlphaFoldDB" id="A0A9D1KJ09"/>
<comment type="function">
    <text evidence="8">ATP-binding (A) component of a common energy-coupling factor (ECF) ABC-transporter complex.</text>
</comment>
<dbReference type="GO" id="GO:0005524">
    <property type="term" value="F:ATP binding"/>
    <property type="evidence" value="ECO:0007669"/>
    <property type="project" value="UniProtKB-UniRule"/>
</dbReference>
<evidence type="ECO:0000256" key="4">
    <source>
        <dbReference type="ARBA" id="ARBA00022741"/>
    </source>
</evidence>
<keyword evidence="6" id="KW-1278">Translocase</keyword>
<dbReference type="PROSITE" id="PS50893">
    <property type="entry name" value="ABC_TRANSPORTER_2"/>
    <property type="match status" value="1"/>
</dbReference>
<keyword evidence="4 8" id="KW-0547">Nucleotide-binding</keyword>
<dbReference type="InterPro" id="IPR003593">
    <property type="entry name" value="AAA+_ATPase"/>
</dbReference>
<evidence type="ECO:0000256" key="2">
    <source>
        <dbReference type="ARBA" id="ARBA00022448"/>
    </source>
</evidence>
<dbReference type="PANTHER" id="PTHR43553">
    <property type="entry name" value="HEAVY METAL TRANSPORTER"/>
    <property type="match status" value="1"/>
</dbReference>
<accession>A0A9D1KJ09</accession>
<keyword evidence="7 8" id="KW-0472">Membrane</keyword>
<dbReference type="InterPro" id="IPR030946">
    <property type="entry name" value="EcfA2"/>
</dbReference>
<dbReference type="Proteomes" id="UP000886758">
    <property type="component" value="Unassembled WGS sequence"/>
</dbReference>
<evidence type="ECO:0000256" key="8">
    <source>
        <dbReference type="RuleBase" id="RU365104"/>
    </source>
</evidence>
<proteinExistence type="inferred from homology"/>
<evidence type="ECO:0000313" key="11">
    <source>
        <dbReference type="Proteomes" id="UP000886758"/>
    </source>
</evidence>
<name>A0A9D1KJ09_9MOLU</name>
<dbReference type="GO" id="GO:0016887">
    <property type="term" value="F:ATP hydrolysis activity"/>
    <property type="evidence" value="ECO:0007669"/>
    <property type="project" value="InterPro"/>
</dbReference>
<dbReference type="EC" id="7.-.-.-" evidence="8"/>
<dbReference type="NCBIfam" id="TIGR04521">
    <property type="entry name" value="ECF_ATPase_2"/>
    <property type="match status" value="1"/>
</dbReference>
<organism evidence="10 11">
    <name type="scientific">Candidatus Pelethenecus faecipullorum</name>
    <dbReference type="NCBI Taxonomy" id="2840900"/>
    <lineage>
        <taxon>Bacteria</taxon>
        <taxon>Bacillati</taxon>
        <taxon>Mycoplasmatota</taxon>
        <taxon>Mollicutes</taxon>
        <taxon>Candidatus Pelethenecus</taxon>
    </lineage>
</organism>
<dbReference type="FunFam" id="3.40.50.300:FF:000224">
    <property type="entry name" value="Energy-coupling factor transporter ATP-binding protein EcfA"/>
    <property type="match status" value="1"/>
</dbReference>
<dbReference type="GO" id="GO:0042626">
    <property type="term" value="F:ATPase-coupled transmembrane transporter activity"/>
    <property type="evidence" value="ECO:0007669"/>
    <property type="project" value="TreeGrafter"/>
</dbReference>
<protein>
    <recommendedName>
        <fullName evidence="8">Energy-coupling factor transporter ATP-binding protein EcfA2</fullName>
        <ecNumber evidence="8">7.-.-.-</ecNumber>
    </recommendedName>
</protein>
<dbReference type="CDD" id="cd03225">
    <property type="entry name" value="ABC_cobalt_CbiO_domain1"/>
    <property type="match status" value="1"/>
</dbReference>
<evidence type="ECO:0000256" key="1">
    <source>
        <dbReference type="ARBA" id="ARBA00004202"/>
    </source>
</evidence>
<comment type="similarity">
    <text evidence="8">Belongs to the ABC transporter superfamily. Energy-coupling factor EcfA family.</text>
</comment>
<dbReference type="SUPFAM" id="SSF52540">
    <property type="entry name" value="P-loop containing nucleoside triphosphate hydrolases"/>
    <property type="match status" value="1"/>
</dbReference>
<keyword evidence="3 8" id="KW-1003">Cell membrane</keyword>
<keyword evidence="5 8" id="KW-0067">ATP-binding</keyword>
<keyword evidence="2 8" id="KW-0813">Transport</keyword>
<dbReference type="EMBL" id="DVLF01000101">
    <property type="protein sequence ID" value="HIT50027.1"/>
    <property type="molecule type" value="Genomic_DNA"/>
</dbReference>
<dbReference type="PROSITE" id="PS00211">
    <property type="entry name" value="ABC_TRANSPORTER_1"/>
    <property type="match status" value="1"/>
</dbReference>
<dbReference type="InterPro" id="IPR050095">
    <property type="entry name" value="ECF_ABC_transporter_ATP-bd"/>
</dbReference>
<dbReference type="Gene3D" id="3.40.50.300">
    <property type="entry name" value="P-loop containing nucleotide triphosphate hydrolases"/>
    <property type="match status" value="1"/>
</dbReference>
<reference evidence="10" key="2">
    <citation type="journal article" date="2021" name="PeerJ">
        <title>Extensive microbial diversity within the chicken gut microbiome revealed by metagenomics and culture.</title>
        <authorList>
            <person name="Gilroy R."/>
            <person name="Ravi A."/>
            <person name="Getino M."/>
            <person name="Pursley I."/>
            <person name="Horton D.L."/>
            <person name="Alikhan N.F."/>
            <person name="Baker D."/>
            <person name="Gharbi K."/>
            <person name="Hall N."/>
            <person name="Watson M."/>
            <person name="Adriaenssens E.M."/>
            <person name="Foster-Nyarko E."/>
            <person name="Jarju S."/>
            <person name="Secka A."/>
            <person name="Antonio M."/>
            <person name="Oren A."/>
            <person name="Chaudhuri R.R."/>
            <person name="La Ragione R."/>
            <person name="Hildebrand F."/>
            <person name="Pallen M.J."/>
        </authorList>
    </citation>
    <scope>NUCLEOTIDE SEQUENCE</scope>
    <source>
        <strain evidence="10">ChiW17-6978</strain>
    </source>
</reference>
<dbReference type="SMART" id="SM00382">
    <property type="entry name" value="AAA"/>
    <property type="match status" value="1"/>
</dbReference>
<dbReference type="Pfam" id="PF00005">
    <property type="entry name" value="ABC_tran"/>
    <property type="match status" value="1"/>
</dbReference>
<dbReference type="InterPro" id="IPR003439">
    <property type="entry name" value="ABC_transporter-like_ATP-bd"/>
</dbReference>
<dbReference type="InterPro" id="IPR027417">
    <property type="entry name" value="P-loop_NTPase"/>
</dbReference>
<comment type="subcellular location">
    <subcellularLocation>
        <location evidence="1 8">Cell membrane</location>
        <topology evidence="1 8">Peripheral membrane protein</topology>
    </subcellularLocation>
</comment>
<evidence type="ECO:0000256" key="3">
    <source>
        <dbReference type="ARBA" id="ARBA00022475"/>
    </source>
</evidence>
<comment type="subunit">
    <text evidence="8">Forms a stable energy-coupling factor (ECF) transporter complex composed of 2 membrane-embedded substrate-binding proteins (S component), 2 ATP-binding proteins (A component) and 2 transmembrane proteins (T component).</text>
</comment>
<evidence type="ECO:0000259" key="9">
    <source>
        <dbReference type="PROSITE" id="PS50893"/>
    </source>
</evidence>
<feature type="domain" description="ABC transporter" evidence="9">
    <location>
        <begin position="3"/>
        <end position="249"/>
    </location>
</feature>